<dbReference type="InterPro" id="IPR025662">
    <property type="entry name" value="Sigma_54_int_dom_ATP-bd_1"/>
</dbReference>
<evidence type="ECO:0000256" key="1">
    <source>
        <dbReference type="ARBA" id="ARBA00003481"/>
    </source>
</evidence>
<dbReference type="EMBL" id="QEAP01000066">
    <property type="protein sequence ID" value="TPX75831.1"/>
    <property type="molecule type" value="Genomic_DNA"/>
</dbReference>
<dbReference type="Proteomes" id="UP000320333">
    <property type="component" value="Unassembled WGS sequence"/>
</dbReference>
<dbReference type="GO" id="GO:0005741">
    <property type="term" value="C:mitochondrial outer membrane"/>
    <property type="evidence" value="ECO:0007669"/>
    <property type="project" value="UniProtKB-SubCell"/>
</dbReference>
<keyword evidence="6" id="KW-0677">Repeat</keyword>
<dbReference type="Gene3D" id="1.10.238.10">
    <property type="entry name" value="EF-hand"/>
    <property type="match status" value="2"/>
</dbReference>
<dbReference type="PROSITE" id="PS00675">
    <property type="entry name" value="SIGMA54_INTERACT_1"/>
    <property type="match status" value="1"/>
</dbReference>
<dbReference type="InterPro" id="IPR021181">
    <property type="entry name" value="Miro"/>
</dbReference>
<dbReference type="InterPro" id="IPR002048">
    <property type="entry name" value="EF_hand_dom"/>
</dbReference>
<dbReference type="GO" id="GO:0005525">
    <property type="term" value="F:GTP binding"/>
    <property type="evidence" value="ECO:0007669"/>
    <property type="project" value="UniProtKB-KW"/>
</dbReference>
<dbReference type="PANTHER" id="PTHR46819">
    <property type="entry name" value="EF-HAND CALCIUM-BINDING DOMAIN-CONTAINING PROTEIN 7"/>
    <property type="match status" value="1"/>
</dbReference>
<evidence type="ECO:0000256" key="16">
    <source>
        <dbReference type="SAM" id="Phobius"/>
    </source>
</evidence>
<dbReference type="SUPFAM" id="SSF52540">
    <property type="entry name" value="P-loop containing nucleoside triphosphate hydrolases"/>
    <property type="match status" value="2"/>
</dbReference>
<dbReference type="GO" id="GO:0005509">
    <property type="term" value="F:calcium ion binding"/>
    <property type="evidence" value="ECO:0007669"/>
    <property type="project" value="InterPro"/>
</dbReference>
<dbReference type="STRING" id="246404.A0A507FHD5"/>
<keyword evidence="7 15" id="KW-0547">Nucleotide-binding</keyword>
<reference evidence="19 20" key="1">
    <citation type="journal article" date="2019" name="Sci. Rep.">
        <title>Comparative genomics of chytrid fungi reveal insights into the obligate biotrophic and pathogenic lifestyle of Synchytrium endobioticum.</title>
        <authorList>
            <person name="van de Vossenberg B.T.L.H."/>
            <person name="Warris S."/>
            <person name="Nguyen H.D.T."/>
            <person name="van Gent-Pelzer M.P.E."/>
            <person name="Joly D.L."/>
            <person name="van de Geest H.C."/>
            <person name="Bonants P.J.M."/>
            <person name="Smith D.S."/>
            <person name="Levesque C.A."/>
            <person name="van der Lee T.A.J."/>
        </authorList>
    </citation>
    <scope>NUCLEOTIDE SEQUENCE [LARGE SCALE GENOMIC DNA]</scope>
    <source>
        <strain evidence="19 20">CBS 675.73</strain>
    </source>
</reference>
<name>A0A507FHD5_9FUNG</name>
<evidence type="ECO:0000256" key="13">
    <source>
        <dbReference type="ARBA" id="ARBA00023134"/>
    </source>
</evidence>
<dbReference type="CDD" id="cd01893">
    <property type="entry name" value="Miro1"/>
    <property type="match status" value="1"/>
</dbReference>
<dbReference type="GO" id="GO:0007005">
    <property type="term" value="P:mitochondrion organization"/>
    <property type="evidence" value="ECO:0007669"/>
    <property type="project" value="InterPro"/>
</dbReference>
<dbReference type="FunFam" id="3.40.50.300:FF:000553">
    <property type="entry name" value="Mitochondrial Rho GTPase"/>
    <property type="match status" value="1"/>
</dbReference>
<evidence type="ECO:0000259" key="17">
    <source>
        <dbReference type="PROSITE" id="PS50222"/>
    </source>
</evidence>
<sequence length="644" mass="72463">MVQFVRVLLVGDSGVGKSTIVTSLIKETFVGSIQHVVPEVTIPPEWTRERATTRIVDSSGLNLLSVISSLYHIIHQQLSARPEDRDQLEAEIRKADVICIVYAVDDQPTFNRVSEYWLPYIRKLGRNVPIVLVGNKIDLRGSDYTNESLEAQIAPIMNEFKEVETCVECSAKQPLNISEVFYFAQKAVLHPTAPLYDSREHTLKVACIDALRRIFRLCDLDKNGALDDEEINEFQSKCFGTPLQRQELESVKQVVREAEPEGVNEFGLTEIGFLHLHTVFIQRGRLETTWTVLRQFGYGDDLSLKEEFLWPAFQVPPECSVELSPDGYQFFTDLFQIFDQDNDGALKTEELATLFSTSPGNPWISTGFPETTITNESNSVTLQGFLAQWSMTTLLDYRTTLAYLAYLGYRGDRTSALKVTRPKKVDRKRGKVLRNVFSCYVLGAVGSGKTSLLKGFINRPFSDTYLGTDKPYNVVNSIEIGGSEKYLVMQEFGANYETEILTNRKKLDTCDVILFVYDSGDVNSFAHVANLRNRYDLSHIPCVFVATKSDQDLVPQRYEVQPDAYCRREGILVPISVSVKENVMADVFHRIVQVAMEPPMRLLGASGIVITPRVKRYATGTAISAAVAVIAYLAYRFLHKPSSG</sequence>
<keyword evidence="9 15" id="KW-0378">Hydrolase</keyword>
<dbReference type="GO" id="GO:0003924">
    <property type="term" value="F:GTPase activity"/>
    <property type="evidence" value="ECO:0007669"/>
    <property type="project" value="InterPro"/>
</dbReference>
<accession>A0A507FHD5</accession>
<dbReference type="Pfam" id="PF08355">
    <property type="entry name" value="EF_assoc_1"/>
    <property type="match status" value="1"/>
</dbReference>
<dbReference type="CDD" id="cd01892">
    <property type="entry name" value="Miro2"/>
    <property type="match status" value="1"/>
</dbReference>
<dbReference type="InterPro" id="IPR013567">
    <property type="entry name" value="EF_hand_assoc_2"/>
</dbReference>
<dbReference type="InterPro" id="IPR052266">
    <property type="entry name" value="Miro-EF-hand_domain"/>
</dbReference>
<proteinExistence type="inferred from homology"/>
<dbReference type="InterPro" id="IPR018247">
    <property type="entry name" value="EF_Hand_1_Ca_BS"/>
</dbReference>
<dbReference type="OrthoDB" id="10020961at2759"/>
<dbReference type="FunFam" id="1.10.238.10:FF:000011">
    <property type="entry name" value="Mitochondrial Rho GTPase"/>
    <property type="match status" value="1"/>
</dbReference>
<evidence type="ECO:0000256" key="15">
    <source>
        <dbReference type="PIRNR" id="PIRNR037488"/>
    </source>
</evidence>
<dbReference type="PANTHER" id="PTHR46819:SF1">
    <property type="entry name" value="EF-HAND CALCIUM-BINDING DOMAIN-CONTAINING PROTEIN 7"/>
    <property type="match status" value="1"/>
</dbReference>
<dbReference type="EC" id="3.6.5.-" evidence="15"/>
<dbReference type="Gene3D" id="3.40.50.300">
    <property type="entry name" value="P-loop containing nucleotide triphosphate hydrolases"/>
    <property type="match status" value="2"/>
</dbReference>
<keyword evidence="8 15" id="KW-1000">Mitochondrion outer membrane</keyword>
<dbReference type="PROSITE" id="PS51419">
    <property type="entry name" value="RAB"/>
    <property type="match status" value="1"/>
</dbReference>
<dbReference type="PROSITE" id="PS51423">
    <property type="entry name" value="MIRO"/>
    <property type="match status" value="2"/>
</dbReference>
<keyword evidence="11 16" id="KW-1133">Transmembrane helix</keyword>
<dbReference type="InterPro" id="IPR027417">
    <property type="entry name" value="P-loop_NTPase"/>
</dbReference>
<evidence type="ECO:0000313" key="20">
    <source>
        <dbReference type="Proteomes" id="UP000320333"/>
    </source>
</evidence>
<dbReference type="SMART" id="SM00054">
    <property type="entry name" value="EFh"/>
    <property type="match status" value="2"/>
</dbReference>
<dbReference type="InterPro" id="IPR011992">
    <property type="entry name" value="EF-hand-dom_pair"/>
</dbReference>
<feature type="transmembrane region" description="Helical" evidence="16">
    <location>
        <begin position="617"/>
        <end position="638"/>
    </location>
</feature>
<feature type="domain" description="EF-hand" evidence="17">
    <location>
        <begin position="326"/>
        <end position="361"/>
    </location>
</feature>
<dbReference type="PROSITE" id="PS50222">
    <property type="entry name" value="EF_HAND_2"/>
    <property type="match status" value="2"/>
</dbReference>
<dbReference type="Pfam" id="PF00071">
    <property type="entry name" value="Ras"/>
    <property type="match status" value="2"/>
</dbReference>
<evidence type="ECO:0000256" key="14">
    <source>
        <dbReference type="ARBA" id="ARBA00023136"/>
    </source>
</evidence>
<evidence type="ECO:0000256" key="10">
    <source>
        <dbReference type="ARBA" id="ARBA00022837"/>
    </source>
</evidence>
<feature type="domain" description="EF-hand" evidence="17">
    <location>
        <begin position="206"/>
        <end position="241"/>
    </location>
</feature>
<dbReference type="InterPro" id="IPR013566">
    <property type="entry name" value="EF_hand_assoc_1"/>
</dbReference>
<evidence type="ECO:0000256" key="3">
    <source>
        <dbReference type="ARBA" id="ARBA00007981"/>
    </source>
</evidence>
<organism evidence="19 20">
    <name type="scientific">Chytriomyces confervae</name>
    <dbReference type="NCBI Taxonomy" id="246404"/>
    <lineage>
        <taxon>Eukaryota</taxon>
        <taxon>Fungi</taxon>
        <taxon>Fungi incertae sedis</taxon>
        <taxon>Chytridiomycota</taxon>
        <taxon>Chytridiomycota incertae sedis</taxon>
        <taxon>Chytridiomycetes</taxon>
        <taxon>Chytridiales</taxon>
        <taxon>Chytriomycetaceae</taxon>
        <taxon>Chytriomyces</taxon>
    </lineage>
</organism>
<dbReference type="PROSITE" id="PS51421">
    <property type="entry name" value="RAS"/>
    <property type="match status" value="1"/>
</dbReference>
<dbReference type="SMART" id="SM00173">
    <property type="entry name" value="RAS"/>
    <property type="match status" value="1"/>
</dbReference>
<evidence type="ECO:0000256" key="4">
    <source>
        <dbReference type="ARBA" id="ARBA00022692"/>
    </source>
</evidence>
<evidence type="ECO:0000256" key="8">
    <source>
        <dbReference type="ARBA" id="ARBA00022787"/>
    </source>
</evidence>
<keyword evidence="13 15" id="KW-0342">GTP-binding</keyword>
<dbReference type="PIRSF" id="PIRSF037488">
    <property type="entry name" value="Mt_Rho_GTPase"/>
    <property type="match status" value="1"/>
</dbReference>
<dbReference type="SUPFAM" id="SSF47473">
    <property type="entry name" value="EF-hand"/>
    <property type="match status" value="1"/>
</dbReference>
<feature type="domain" description="Miro" evidence="18">
    <location>
        <begin position="2"/>
        <end position="190"/>
    </location>
</feature>
<feature type="domain" description="Miro" evidence="18">
    <location>
        <begin position="434"/>
        <end position="597"/>
    </location>
</feature>
<dbReference type="PRINTS" id="PR00449">
    <property type="entry name" value="RASTRNSFRMNG"/>
</dbReference>
<evidence type="ECO:0000256" key="7">
    <source>
        <dbReference type="ARBA" id="ARBA00022741"/>
    </source>
</evidence>
<evidence type="ECO:0000256" key="11">
    <source>
        <dbReference type="ARBA" id="ARBA00022989"/>
    </source>
</evidence>
<comment type="function">
    <text evidence="1 15">Mitochondrial GTPase involved in mitochondrial trafficking. Probably involved in control of anterograde transport of mitochondria and their subcellular distribution.</text>
</comment>
<dbReference type="PROSITE" id="PS00018">
    <property type="entry name" value="EF_HAND_1"/>
    <property type="match status" value="1"/>
</dbReference>
<evidence type="ECO:0000256" key="9">
    <source>
        <dbReference type="ARBA" id="ARBA00022801"/>
    </source>
</evidence>
<keyword evidence="4 16" id="KW-0812">Transmembrane</keyword>
<dbReference type="SMART" id="SM00174">
    <property type="entry name" value="RHO"/>
    <property type="match status" value="1"/>
</dbReference>
<comment type="similarity">
    <text evidence="3 15">Belongs to the mitochondrial Rho GTPase family.</text>
</comment>
<comment type="caution">
    <text evidence="19">The sequence shown here is derived from an EMBL/GenBank/DDBJ whole genome shotgun (WGS) entry which is preliminary data.</text>
</comment>
<comment type="subcellular location">
    <subcellularLocation>
        <location evidence="2 15">Mitochondrion outer membrane</location>
        <topology evidence="2 15">Single-pass type IV membrane protein</topology>
    </subcellularLocation>
</comment>
<dbReference type="InterPro" id="IPR001806">
    <property type="entry name" value="Small_GTPase"/>
</dbReference>
<gene>
    <name evidence="19" type="ORF">CcCBS67573_g02882</name>
</gene>
<keyword evidence="12 15" id="KW-0496">Mitochondrion</keyword>
<dbReference type="InterPro" id="IPR020860">
    <property type="entry name" value="MIRO_dom"/>
</dbReference>
<keyword evidence="14 15" id="KW-0472">Membrane</keyword>
<dbReference type="SMART" id="SM00175">
    <property type="entry name" value="RAB"/>
    <property type="match status" value="1"/>
</dbReference>
<keyword evidence="10 15" id="KW-0106">Calcium</keyword>
<evidence type="ECO:0000256" key="5">
    <source>
        <dbReference type="ARBA" id="ARBA00022723"/>
    </source>
</evidence>
<protein>
    <recommendedName>
        <fullName evidence="15">Mitochondrial Rho GTPase</fullName>
        <ecNumber evidence="15">3.6.5.-</ecNumber>
    </recommendedName>
</protein>
<keyword evidence="5" id="KW-0479">Metal-binding</keyword>
<dbReference type="AlphaFoldDB" id="A0A507FHD5"/>
<evidence type="ECO:0000256" key="2">
    <source>
        <dbReference type="ARBA" id="ARBA00004200"/>
    </source>
</evidence>
<dbReference type="Pfam" id="PF08356">
    <property type="entry name" value="EF_assoc_2"/>
    <property type="match status" value="1"/>
</dbReference>
<evidence type="ECO:0000259" key="18">
    <source>
        <dbReference type="PROSITE" id="PS51423"/>
    </source>
</evidence>
<evidence type="ECO:0000256" key="12">
    <source>
        <dbReference type="ARBA" id="ARBA00023128"/>
    </source>
</evidence>
<evidence type="ECO:0000313" key="19">
    <source>
        <dbReference type="EMBL" id="TPX75831.1"/>
    </source>
</evidence>
<evidence type="ECO:0000256" key="6">
    <source>
        <dbReference type="ARBA" id="ARBA00022737"/>
    </source>
</evidence>
<keyword evidence="20" id="KW-1185">Reference proteome</keyword>